<keyword evidence="8" id="KW-1185">Reference proteome</keyword>
<feature type="domain" description="Thiolase C-terminal" evidence="6">
    <location>
        <begin position="280"/>
        <end position="397"/>
    </location>
</feature>
<evidence type="ECO:0000256" key="4">
    <source>
        <dbReference type="RuleBase" id="RU003557"/>
    </source>
</evidence>
<evidence type="ECO:0000256" key="3">
    <source>
        <dbReference type="ARBA" id="ARBA00023315"/>
    </source>
</evidence>
<dbReference type="InterPro" id="IPR016039">
    <property type="entry name" value="Thiolase-like"/>
</dbReference>
<evidence type="ECO:0000313" key="8">
    <source>
        <dbReference type="Proteomes" id="UP000776983"/>
    </source>
</evidence>
<evidence type="ECO:0000313" key="7">
    <source>
        <dbReference type="EMBL" id="MCB5363047.1"/>
    </source>
</evidence>
<organism evidence="7 8">
    <name type="scientific">Mesopusillimonas faecipullorum</name>
    <dbReference type="NCBI Taxonomy" id="2755040"/>
    <lineage>
        <taxon>Bacteria</taxon>
        <taxon>Pseudomonadati</taxon>
        <taxon>Pseudomonadota</taxon>
        <taxon>Betaproteobacteria</taxon>
        <taxon>Burkholderiales</taxon>
        <taxon>Alcaligenaceae</taxon>
        <taxon>Mesopusillimonas</taxon>
    </lineage>
</organism>
<dbReference type="Proteomes" id="UP000776983">
    <property type="component" value="Unassembled WGS sequence"/>
</dbReference>
<proteinExistence type="inferred from homology"/>
<dbReference type="Pfam" id="PF00108">
    <property type="entry name" value="Thiolase_N"/>
    <property type="match status" value="1"/>
</dbReference>
<protein>
    <submittedName>
        <fullName evidence="7">Thiolase family protein</fullName>
    </submittedName>
</protein>
<comment type="similarity">
    <text evidence="1 4">Belongs to the thiolase-like superfamily. Thiolase family.</text>
</comment>
<comment type="caution">
    <text evidence="7">The sequence shown here is derived from an EMBL/GenBank/DDBJ whole genome shotgun (WGS) entry which is preliminary data.</text>
</comment>
<sequence length="402" mass="43096">MNKEVVIPYGAYWSTPFVRWQGSLSHLHSLHLAAHVAQAELGRRGIDLKAIDSGILGTTVPQKGAFYGVPWVTGRMGATHIPGTIVNQACATSVRGMQVAQSEVQTGQSDVVLALMADRISNGPHVFYPAPSQPGGTGDSENWVLDSFNCDPLTGLAMVQTAENVAKEYGIATQEQHDWVLCRYEQYQDALANDSAFLKRFMSLPFEVPDARLRKTVTTLTGDEGITATTQEGLARLKPVLPDGTVTFGGQTHPADGNAGMIFTSRERLAEFTSRPELLITVTAIAQSRVEPGFMPKAPVPAAQKALKAAGLEIAQIDAIKTHNPFIVNDIVMGREMGLTAQQFNNFGCSLVWGHPQGPTGLRSVIELIEILVMRGGGNGLYTGCAAGDTAMALVINVKEAK</sequence>
<reference evidence="7 8" key="1">
    <citation type="submission" date="2020-07" db="EMBL/GenBank/DDBJ databases">
        <title>Pusillimonas sp. nov., isolated from poultry manure in Taiwan.</title>
        <authorList>
            <person name="Lin S.-Y."/>
            <person name="Tang Y.-S."/>
            <person name="Young C.-C."/>
        </authorList>
    </citation>
    <scope>NUCLEOTIDE SEQUENCE [LARGE SCALE GENOMIC DNA]</scope>
    <source>
        <strain evidence="7 8">CC-YST705</strain>
    </source>
</reference>
<evidence type="ECO:0000259" key="6">
    <source>
        <dbReference type="Pfam" id="PF02803"/>
    </source>
</evidence>
<dbReference type="InterPro" id="IPR020615">
    <property type="entry name" value="Thiolase_acyl_enz_int_AS"/>
</dbReference>
<dbReference type="InterPro" id="IPR020616">
    <property type="entry name" value="Thiolase_N"/>
</dbReference>
<keyword evidence="2 4" id="KW-0808">Transferase</keyword>
<feature type="domain" description="Thiolase N-terminal" evidence="5">
    <location>
        <begin position="15"/>
        <end position="266"/>
    </location>
</feature>
<dbReference type="PANTHER" id="PTHR18919">
    <property type="entry name" value="ACETYL-COA C-ACYLTRANSFERASE"/>
    <property type="match status" value="1"/>
</dbReference>
<name>A0ABS8CB13_9BURK</name>
<evidence type="ECO:0000256" key="2">
    <source>
        <dbReference type="ARBA" id="ARBA00022679"/>
    </source>
</evidence>
<dbReference type="CDD" id="cd00751">
    <property type="entry name" value="thiolase"/>
    <property type="match status" value="1"/>
</dbReference>
<dbReference type="Gene3D" id="3.40.47.10">
    <property type="match status" value="2"/>
</dbReference>
<evidence type="ECO:0000256" key="1">
    <source>
        <dbReference type="ARBA" id="ARBA00010982"/>
    </source>
</evidence>
<accession>A0ABS8CB13</accession>
<dbReference type="EMBL" id="JACDXW010000002">
    <property type="protein sequence ID" value="MCB5363047.1"/>
    <property type="molecule type" value="Genomic_DNA"/>
</dbReference>
<dbReference type="InterPro" id="IPR002155">
    <property type="entry name" value="Thiolase"/>
</dbReference>
<dbReference type="RefSeq" id="WP_226953290.1">
    <property type="nucleotide sequence ID" value="NZ_JACDXW010000002.1"/>
</dbReference>
<dbReference type="PROSITE" id="PS00098">
    <property type="entry name" value="THIOLASE_1"/>
    <property type="match status" value="1"/>
</dbReference>
<dbReference type="PIRSF" id="PIRSF000429">
    <property type="entry name" value="Ac-CoA_Ac_transf"/>
    <property type="match status" value="1"/>
</dbReference>
<gene>
    <name evidence="7" type="ORF">H0484_04670</name>
</gene>
<dbReference type="InterPro" id="IPR020617">
    <property type="entry name" value="Thiolase_C"/>
</dbReference>
<dbReference type="Pfam" id="PF02803">
    <property type="entry name" value="Thiolase_C"/>
    <property type="match status" value="1"/>
</dbReference>
<dbReference type="PANTHER" id="PTHR18919:SF107">
    <property type="entry name" value="ACETYL-COA ACETYLTRANSFERASE, CYTOSOLIC"/>
    <property type="match status" value="1"/>
</dbReference>
<keyword evidence="3 4" id="KW-0012">Acyltransferase</keyword>
<evidence type="ECO:0000259" key="5">
    <source>
        <dbReference type="Pfam" id="PF00108"/>
    </source>
</evidence>
<dbReference type="SUPFAM" id="SSF53901">
    <property type="entry name" value="Thiolase-like"/>
    <property type="match status" value="2"/>
</dbReference>